<gene>
    <name evidence="2" type="ORF">SAMN06893097_101479</name>
</gene>
<sequence length="61" mass="6445">MPTPTTTVARPDQDEHPLESGADAGCAVCPHPIAGHDPIALRYCRATQDTAAQRGCVCRNT</sequence>
<protein>
    <submittedName>
        <fullName evidence="2">Uncharacterized protein</fullName>
    </submittedName>
</protein>
<organism evidence="2 3">
    <name type="scientific">Geodermatophilus sabuli</name>
    <dbReference type="NCBI Taxonomy" id="1564158"/>
    <lineage>
        <taxon>Bacteria</taxon>
        <taxon>Bacillati</taxon>
        <taxon>Actinomycetota</taxon>
        <taxon>Actinomycetes</taxon>
        <taxon>Geodermatophilales</taxon>
        <taxon>Geodermatophilaceae</taxon>
        <taxon>Geodermatophilus</taxon>
    </lineage>
</organism>
<proteinExistence type="predicted"/>
<evidence type="ECO:0000313" key="3">
    <source>
        <dbReference type="Proteomes" id="UP000219514"/>
    </source>
</evidence>
<dbReference type="AlphaFoldDB" id="A0A285E6G8"/>
<name>A0A285E6G8_9ACTN</name>
<accession>A0A285E6G8</accession>
<evidence type="ECO:0000256" key="1">
    <source>
        <dbReference type="SAM" id="MobiDB-lite"/>
    </source>
</evidence>
<dbReference type="Proteomes" id="UP000219514">
    <property type="component" value="Unassembled WGS sequence"/>
</dbReference>
<dbReference type="NCBIfam" id="NF038206">
    <property type="entry name" value="RGCVC_fam"/>
    <property type="match status" value="1"/>
</dbReference>
<reference evidence="2 3" key="1">
    <citation type="submission" date="2017-09" db="EMBL/GenBank/DDBJ databases">
        <authorList>
            <person name="Ehlers B."/>
            <person name="Leendertz F.H."/>
        </authorList>
    </citation>
    <scope>NUCLEOTIDE SEQUENCE [LARGE SCALE GENOMIC DNA]</scope>
    <source>
        <strain evidence="2 3">DSM 46844</strain>
    </source>
</reference>
<dbReference type="OrthoDB" id="5195416at2"/>
<dbReference type="EMBL" id="OBDO01000001">
    <property type="protein sequence ID" value="SNX94682.1"/>
    <property type="molecule type" value="Genomic_DNA"/>
</dbReference>
<dbReference type="RefSeq" id="WP_097204016.1">
    <property type="nucleotide sequence ID" value="NZ_JACHXB010000001.1"/>
</dbReference>
<evidence type="ECO:0000313" key="2">
    <source>
        <dbReference type="EMBL" id="SNX94682.1"/>
    </source>
</evidence>
<feature type="region of interest" description="Disordered" evidence="1">
    <location>
        <begin position="1"/>
        <end position="21"/>
    </location>
</feature>
<keyword evidence="3" id="KW-1185">Reference proteome</keyword>